<evidence type="ECO:0000313" key="3">
    <source>
        <dbReference type="EMBL" id="CAI3987001.1"/>
    </source>
</evidence>
<dbReference type="Gene3D" id="1.25.40.10">
    <property type="entry name" value="Tetratricopeptide repeat domain"/>
    <property type="match status" value="2"/>
</dbReference>
<dbReference type="EMBL" id="CAMXCT030001125">
    <property type="protein sequence ID" value="CAL4774313.1"/>
    <property type="molecule type" value="Genomic_DNA"/>
</dbReference>
<evidence type="ECO:0008006" key="6">
    <source>
        <dbReference type="Google" id="ProtNLM"/>
    </source>
</evidence>
<name>A0A9P1C8P5_9DINO</name>
<dbReference type="PANTHER" id="PTHR47447">
    <property type="entry name" value="OS03G0856100 PROTEIN"/>
    <property type="match status" value="1"/>
</dbReference>
<dbReference type="PANTHER" id="PTHR47447:SF17">
    <property type="entry name" value="OS12G0638900 PROTEIN"/>
    <property type="match status" value="1"/>
</dbReference>
<evidence type="ECO:0000313" key="5">
    <source>
        <dbReference type="Proteomes" id="UP001152797"/>
    </source>
</evidence>
<dbReference type="AlphaFoldDB" id="A0A9P1C8P5"/>
<evidence type="ECO:0000313" key="4">
    <source>
        <dbReference type="EMBL" id="CAL4774313.1"/>
    </source>
</evidence>
<dbReference type="EMBL" id="CAMXCT010001125">
    <property type="protein sequence ID" value="CAI3987001.1"/>
    <property type="molecule type" value="Genomic_DNA"/>
</dbReference>
<keyword evidence="5" id="KW-1185">Reference proteome</keyword>
<feature type="coiled-coil region" evidence="2">
    <location>
        <begin position="93"/>
        <end position="149"/>
    </location>
</feature>
<reference evidence="3" key="1">
    <citation type="submission" date="2022-10" db="EMBL/GenBank/DDBJ databases">
        <authorList>
            <person name="Chen Y."/>
            <person name="Dougan E. K."/>
            <person name="Chan C."/>
            <person name="Rhodes N."/>
            <person name="Thang M."/>
        </authorList>
    </citation>
    <scope>NUCLEOTIDE SEQUENCE</scope>
</reference>
<gene>
    <name evidence="3" type="ORF">C1SCF055_LOCUS14310</name>
</gene>
<dbReference type="EMBL" id="CAMXCT020001125">
    <property type="protein sequence ID" value="CAL1140376.1"/>
    <property type="molecule type" value="Genomic_DNA"/>
</dbReference>
<evidence type="ECO:0000256" key="2">
    <source>
        <dbReference type="SAM" id="Coils"/>
    </source>
</evidence>
<reference evidence="4 5" key="2">
    <citation type="submission" date="2024-05" db="EMBL/GenBank/DDBJ databases">
        <authorList>
            <person name="Chen Y."/>
            <person name="Shah S."/>
            <person name="Dougan E. K."/>
            <person name="Thang M."/>
            <person name="Chan C."/>
        </authorList>
    </citation>
    <scope>NUCLEOTIDE SEQUENCE [LARGE SCALE GENOMIC DNA]</scope>
</reference>
<protein>
    <recommendedName>
        <fullName evidence="6">Pentatricopeptide repeat-containing protein, chloroplastic</fullName>
    </recommendedName>
</protein>
<proteinExistence type="predicted"/>
<evidence type="ECO:0000256" key="1">
    <source>
        <dbReference type="ARBA" id="ARBA00022737"/>
    </source>
</evidence>
<dbReference type="InterPro" id="IPR011990">
    <property type="entry name" value="TPR-like_helical_dom_sf"/>
</dbReference>
<sequence>MARLECFSMTGGQAHHWTNRLDAKVVYSQRVMEVESETEDLLRRLTAHREMHEEFCALSLRKTEEVQEERQAVVRNQGALSQELVKQRAAFCQQKSAQTRRQAEARLEEAKRRVEDVDRRCQERVLMGKDTAEEKVRIAQERLAEQVDVAERRAHEEARWQAALALLSSASSVTRRVRVQPDAVTFTACAKVCEAAWRWQHAIHLLSHFDDADPTTCSTWISAAGRSQSWSQVHKVLDHPRLGHWRFQLIVCGAAIAAAARTAQWSAALAMLDSAHAAGISQDEIGYSAAMHSCVKARRWHLALDLFAALGMQRLDGSSQVVVNPAISACEAGHQWQLALALFTGIGGAIQADSLNAAASACSKGYHWQQALTLIGTSLERRVRPSTLTMVVALAASASGSQWEAAIHWIGYAWRHHRSANTDTACVNSALSACARAKQWERVLDLLTSPWQKDAVSYLTSMEVCNALWLLQDARRNRIDLSGHALMMSKISKSGFVTSHLLDGCSLEDLCGLWEVDEQRCSTSLRSSKLWPLWSRHLEHPLLSLLREPTPTGRYGEVRVPCAATRRIAEQLTKRSLAMDSRDKASMAFHAALSRCSGAADEARRRGLFEVAEMLMPRDAWCGFNTLRPNTAEDSTRPVTTASGVEVWTLKETSSTVFPDRGGTPMEEEAR</sequence>
<comment type="caution">
    <text evidence="3">The sequence shown here is derived from an EMBL/GenBank/DDBJ whole genome shotgun (WGS) entry which is preliminary data.</text>
</comment>
<dbReference type="Proteomes" id="UP001152797">
    <property type="component" value="Unassembled WGS sequence"/>
</dbReference>
<organism evidence="3">
    <name type="scientific">Cladocopium goreaui</name>
    <dbReference type="NCBI Taxonomy" id="2562237"/>
    <lineage>
        <taxon>Eukaryota</taxon>
        <taxon>Sar</taxon>
        <taxon>Alveolata</taxon>
        <taxon>Dinophyceae</taxon>
        <taxon>Suessiales</taxon>
        <taxon>Symbiodiniaceae</taxon>
        <taxon>Cladocopium</taxon>
    </lineage>
</organism>
<dbReference type="OrthoDB" id="445959at2759"/>
<keyword evidence="2" id="KW-0175">Coiled coil</keyword>
<keyword evidence="1" id="KW-0677">Repeat</keyword>
<accession>A0A9P1C8P5</accession>